<feature type="coiled-coil region" evidence="3">
    <location>
        <begin position="176"/>
        <end position="203"/>
    </location>
</feature>
<feature type="domain" description="SLH" evidence="4">
    <location>
        <begin position="98"/>
        <end position="162"/>
    </location>
</feature>
<sequence length="575" mass="62292">MVSKLSSIFILTTPLLLGFNLLGIRAVAAEPVPLNHSPTPVREPVARELNRDLFDPEPSAIAPLSLENPRDEATNLLQQIEFYSQTNVEFGPLEQVNSVSELTDVSPNDWAFQALQNLASRYQCLLGYGDGTFQGNRAMTRYEFASNLNACLEVITDRISELDLNTGDLDLLTRLTQDFSAELATLRSRVDNLELRTVEIEANQFSPTTKLAGEAAFILADAFADEQDAETVFSNRVRLNFVTSFTGRDNLFTRLEMGNIGNSFQPVLGTNEGRFAFDGANNNTVTLNRLHYFFPLGDKLSVRIFANAGGHQFYANTLNPFLESGGGATGALSRFAERNPIYRFTLGGAGLGVKYTLGNNLEINAGYLASEAKTPLSGAGLFDGNYSTLGQIVFGSRFQVGLTYIHAYEGTSAPRFAYGGTGTNLGNLSPAALNPLSPSLRATPVVSNSYSVNTSLRITPNLIVGGWIAKTSARLIGLGDADIWNYAATVVLPDLGTPGSFASLIVGAEPHLTNLDVPGNPSFAKDTPFHVEGLYKYQITPNISLTPGVIWLTAPNQNNDNSDVFIGTFRTTFTF</sequence>
<dbReference type="RefSeq" id="WP_368004946.1">
    <property type="nucleotide sequence ID" value="NZ_JAMXFF010000002.1"/>
</dbReference>
<keyword evidence="3" id="KW-0175">Coiled coil</keyword>
<evidence type="ECO:0000313" key="6">
    <source>
        <dbReference type="Proteomes" id="UP001525890"/>
    </source>
</evidence>
<dbReference type="InterPro" id="IPR051465">
    <property type="entry name" value="Cell_Envelope_Struct_Comp"/>
</dbReference>
<reference evidence="5 6" key="1">
    <citation type="journal article" date="2022" name="Front. Microbiol.">
        <title>High genomic differentiation and limited gene flow indicate recent cryptic speciation within the genus Laspinema (cyanobacteria).</title>
        <authorList>
            <person name="Stanojkovic A."/>
            <person name="Skoupy S."/>
            <person name="Skaloud P."/>
            <person name="Dvorak P."/>
        </authorList>
    </citation>
    <scope>NUCLEOTIDE SEQUENCE [LARGE SCALE GENOMIC DNA]</scope>
    <source>
        <strain evidence="5 6">D2a</strain>
    </source>
</reference>
<evidence type="ECO:0000313" key="5">
    <source>
        <dbReference type="EMBL" id="MCT7965243.1"/>
    </source>
</evidence>
<proteinExistence type="inferred from homology"/>
<dbReference type="PANTHER" id="PTHR43308:SF1">
    <property type="entry name" value="OUTER MEMBRANE PROTEIN ALPHA"/>
    <property type="match status" value="1"/>
</dbReference>
<dbReference type="Proteomes" id="UP001525890">
    <property type="component" value="Unassembled WGS sequence"/>
</dbReference>
<dbReference type="Gene3D" id="2.40.160.180">
    <property type="entry name" value="Carbohydrate-selective porin OprB"/>
    <property type="match status" value="1"/>
</dbReference>
<gene>
    <name evidence="5" type="ORF">NG799_02715</name>
</gene>
<keyword evidence="6" id="KW-1185">Reference proteome</keyword>
<evidence type="ECO:0000256" key="1">
    <source>
        <dbReference type="ARBA" id="ARBA00008769"/>
    </source>
</evidence>
<evidence type="ECO:0000259" key="4">
    <source>
        <dbReference type="PROSITE" id="PS51272"/>
    </source>
</evidence>
<name>A0ABT2MKK0_9CYAN</name>
<dbReference type="EMBL" id="JAMXFF010000002">
    <property type="protein sequence ID" value="MCT7965243.1"/>
    <property type="molecule type" value="Genomic_DNA"/>
</dbReference>
<evidence type="ECO:0000256" key="3">
    <source>
        <dbReference type="SAM" id="Coils"/>
    </source>
</evidence>
<dbReference type="Pfam" id="PF04966">
    <property type="entry name" value="OprB"/>
    <property type="match status" value="1"/>
</dbReference>
<dbReference type="NCBIfam" id="NF033921">
    <property type="entry name" value="por_somb"/>
    <property type="match status" value="1"/>
</dbReference>
<dbReference type="Pfam" id="PF00395">
    <property type="entry name" value="SLH"/>
    <property type="match status" value="1"/>
</dbReference>
<comment type="similarity">
    <text evidence="1 2">Belongs to the OprB family.</text>
</comment>
<dbReference type="InterPro" id="IPR047684">
    <property type="entry name" value="Por_som-like"/>
</dbReference>
<dbReference type="InterPro" id="IPR038673">
    <property type="entry name" value="OprB_sf"/>
</dbReference>
<dbReference type="InterPro" id="IPR007049">
    <property type="entry name" value="Carb-sel_porin_OprB"/>
</dbReference>
<accession>A0ABT2MKK0</accession>
<organism evidence="5 6">
    <name type="scientific">Laspinema palackyanum D2a</name>
    <dbReference type="NCBI Taxonomy" id="2953684"/>
    <lineage>
        <taxon>Bacteria</taxon>
        <taxon>Bacillati</taxon>
        <taxon>Cyanobacteriota</taxon>
        <taxon>Cyanophyceae</taxon>
        <taxon>Oscillatoriophycideae</taxon>
        <taxon>Oscillatoriales</taxon>
        <taxon>Laspinemataceae</taxon>
        <taxon>Laspinema</taxon>
        <taxon>Laspinema palackyanum</taxon>
    </lineage>
</organism>
<protein>
    <submittedName>
        <fullName evidence="5">Iron uptake porin</fullName>
    </submittedName>
</protein>
<dbReference type="InterPro" id="IPR001119">
    <property type="entry name" value="SLH_dom"/>
</dbReference>
<comment type="caution">
    <text evidence="5">The sequence shown here is derived from an EMBL/GenBank/DDBJ whole genome shotgun (WGS) entry which is preliminary data.</text>
</comment>
<dbReference type="PANTHER" id="PTHR43308">
    <property type="entry name" value="OUTER MEMBRANE PROTEIN ALPHA-RELATED"/>
    <property type="match status" value="1"/>
</dbReference>
<evidence type="ECO:0000256" key="2">
    <source>
        <dbReference type="RuleBase" id="RU363072"/>
    </source>
</evidence>
<dbReference type="PROSITE" id="PS51272">
    <property type="entry name" value="SLH"/>
    <property type="match status" value="1"/>
</dbReference>